<dbReference type="EMBL" id="JACVVK020000473">
    <property type="protein sequence ID" value="KAK7473345.1"/>
    <property type="molecule type" value="Genomic_DNA"/>
</dbReference>
<keyword evidence="3" id="KW-1185">Reference proteome</keyword>
<protein>
    <submittedName>
        <fullName evidence="1">Uncharacterized protein</fullName>
    </submittedName>
</protein>
<evidence type="ECO:0000313" key="1">
    <source>
        <dbReference type="EMBL" id="KAK7473345.1"/>
    </source>
</evidence>
<evidence type="ECO:0000313" key="3">
    <source>
        <dbReference type="Proteomes" id="UP001519460"/>
    </source>
</evidence>
<reference evidence="1 3" key="2">
    <citation type="journal article" date="2023" name="Sci. Data">
        <title>Genome assembly of the Korean intertidal mud-creeper Batillaria attramentaria.</title>
        <authorList>
            <person name="Patra A.K."/>
            <person name="Ho P.T."/>
            <person name="Jun S."/>
            <person name="Lee S.J."/>
            <person name="Kim Y."/>
            <person name="Won Y.J."/>
        </authorList>
    </citation>
    <scope>NUCLEOTIDE SEQUENCE [LARGE SCALE GENOMIC DNA]</scope>
    <source>
        <strain evidence="1">Wonlab-2016</strain>
    </source>
</reference>
<dbReference type="EMBL" id="JACVVK020000155">
    <property type="protein sequence ID" value="KAK7488101.1"/>
    <property type="molecule type" value="Genomic_DNA"/>
</dbReference>
<comment type="caution">
    <text evidence="1">The sequence shown here is derived from an EMBL/GenBank/DDBJ whole genome shotgun (WGS) entry which is preliminary data.</text>
</comment>
<evidence type="ECO:0000313" key="2">
    <source>
        <dbReference type="EMBL" id="KAK7488101.1"/>
    </source>
</evidence>
<reference evidence="1" key="1">
    <citation type="submission" date="2020-09" db="EMBL/GenBank/DDBJ databases">
        <authorList>
            <person name="Won Y."/>
        </authorList>
    </citation>
    <scope>NUCLEOTIDE SEQUENCE</scope>
    <source>
        <strain evidence="1">Wonlab-2016</strain>
        <tissue evidence="1">Foot muscle</tissue>
    </source>
</reference>
<accession>A0ABD0JEM2</accession>
<organism evidence="1 3">
    <name type="scientific">Batillaria attramentaria</name>
    <dbReference type="NCBI Taxonomy" id="370345"/>
    <lineage>
        <taxon>Eukaryota</taxon>
        <taxon>Metazoa</taxon>
        <taxon>Spiralia</taxon>
        <taxon>Lophotrochozoa</taxon>
        <taxon>Mollusca</taxon>
        <taxon>Gastropoda</taxon>
        <taxon>Caenogastropoda</taxon>
        <taxon>Sorbeoconcha</taxon>
        <taxon>Cerithioidea</taxon>
        <taxon>Batillariidae</taxon>
        <taxon>Batillaria</taxon>
    </lineage>
</organism>
<sequence>MDQQSRPLPTSKDLLIWSAGKFHLLQRQCIQSCCVHHGTCQCLEFPRGRENFMTVHDRLLPQPPDIFLLHRHLAVRHRRLGGGKRRGGSDRHVLLEETRHVLANTCLSSLVQWDMAKYTTSGLVSAAL</sequence>
<dbReference type="Proteomes" id="UP001519460">
    <property type="component" value="Unassembled WGS sequence"/>
</dbReference>
<dbReference type="AlphaFoldDB" id="A0ABD0JEM2"/>
<gene>
    <name evidence="2" type="ORF">BaRGS_00020692</name>
    <name evidence="1" type="ORF">BaRGS_00035393</name>
</gene>
<proteinExistence type="predicted"/>
<name>A0ABD0JEM2_9CAEN</name>
<reference evidence="1" key="3">
    <citation type="submission" date="2023-01" db="EMBL/GenBank/DDBJ databases">
        <authorList>
            <person name="Patra A."/>
        </authorList>
    </citation>
    <scope>NUCLEOTIDE SEQUENCE</scope>
    <source>
        <strain evidence="1">Wonlab-2016</strain>
        <tissue evidence="1">Foot muscle</tissue>
    </source>
</reference>